<dbReference type="GO" id="GO:0005789">
    <property type="term" value="C:endoplasmic reticulum membrane"/>
    <property type="evidence" value="ECO:0007669"/>
    <property type="project" value="TreeGrafter"/>
</dbReference>
<protein>
    <submittedName>
        <fullName evidence="4">Heat shock protein 40 like protein</fullName>
    </submittedName>
</protein>
<evidence type="ECO:0000313" key="5">
    <source>
        <dbReference type="Proteomes" id="UP000002630"/>
    </source>
</evidence>
<dbReference type="GO" id="GO:0071218">
    <property type="term" value="P:cellular response to misfolded protein"/>
    <property type="evidence" value="ECO:0007669"/>
    <property type="project" value="TreeGrafter"/>
</dbReference>
<dbReference type="AlphaFoldDB" id="D8LBV6"/>
<dbReference type="OMA" id="DDRMRKK"/>
<feature type="domain" description="J" evidence="3">
    <location>
        <begin position="138"/>
        <end position="202"/>
    </location>
</feature>
<feature type="compositionally biased region" description="Low complexity" evidence="2">
    <location>
        <begin position="66"/>
        <end position="109"/>
    </location>
</feature>
<feature type="repeat" description="TPR" evidence="1">
    <location>
        <begin position="11"/>
        <end position="44"/>
    </location>
</feature>
<dbReference type="CDD" id="cd06257">
    <property type="entry name" value="DnaJ"/>
    <property type="match status" value="1"/>
</dbReference>
<keyword evidence="1" id="KW-0802">TPR repeat</keyword>
<dbReference type="Pfam" id="PF00226">
    <property type="entry name" value="DnaJ"/>
    <property type="match status" value="1"/>
</dbReference>
<dbReference type="InterPro" id="IPR036869">
    <property type="entry name" value="J_dom_sf"/>
</dbReference>
<dbReference type="InterPro" id="IPR019734">
    <property type="entry name" value="TPR_rpt"/>
</dbReference>
<dbReference type="Proteomes" id="UP000002630">
    <property type="component" value="Linkage Group LG08"/>
</dbReference>
<dbReference type="InterPro" id="IPR018253">
    <property type="entry name" value="DnaJ_domain_CS"/>
</dbReference>
<dbReference type="SMART" id="SM00271">
    <property type="entry name" value="DnaJ"/>
    <property type="match status" value="1"/>
</dbReference>
<dbReference type="GO" id="GO:0030544">
    <property type="term" value="F:Hsp70 protein binding"/>
    <property type="evidence" value="ECO:0007669"/>
    <property type="project" value="TreeGrafter"/>
</dbReference>
<dbReference type="EMBL" id="FN647683">
    <property type="protein sequence ID" value="CBN79139.1"/>
    <property type="molecule type" value="Genomic_DNA"/>
</dbReference>
<organism evidence="4 5">
    <name type="scientific">Ectocarpus siliculosus</name>
    <name type="common">Brown alga</name>
    <name type="synonym">Conferva siliculosa</name>
    <dbReference type="NCBI Taxonomy" id="2880"/>
    <lineage>
        <taxon>Eukaryota</taxon>
        <taxon>Sar</taxon>
        <taxon>Stramenopiles</taxon>
        <taxon>Ochrophyta</taxon>
        <taxon>PX clade</taxon>
        <taxon>Phaeophyceae</taxon>
        <taxon>Ectocarpales</taxon>
        <taxon>Ectocarpaceae</taxon>
        <taxon>Ectocarpus</taxon>
    </lineage>
</organism>
<dbReference type="PRINTS" id="PR00625">
    <property type="entry name" value="JDOMAIN"/>
</dbReference>
<feature type="region of interest" description="Disordered" evidence="2">
    <location>
        <begin position="237"/>
        <end position="256"/>
    </location>
</feature>
<dbReference type="STRING" id="2880.D8LBV6"/>
<dbReference type="PROSITE" id="PS50005">
    <property type="entry name" value="TPR"/>
    <property type="match status" value="1"/>
</dbReference>
<dbReference type="InterPro" id="IPR051100">
    <property type="entry name" value="DnaJ_subfamily_B/C"/>
</dbReference>
<dbReference type="InterPro" id="IPR001623">
    <property type="entry name" value="DnaJ_domain"/>
</dbReference>
<evidence type="ECO:0000256" key="2">
    <source>
        <dbReference type="SAM" id="MobiDB-lite"/>
    </source>
</evidence>
<accession>D8LBV6</accession>
<dbReference type="eggNOG" id="KOG0714">
    <property type="taxonomic scope" value="Eukaryota"/>
</dbReference>
<evidence type="ECO:0000313" key="4">
    <source>
        <dbReference type="EMBL" id="CBN79139.1"/>
    </source>
</evidence>
<keyword evidence="4" id="KW-0346">Stress response</keyword>
<proteinExistence type="predicted"/>
<feature type="region of interest" description="Disordered" evidence="2">
    <location>
        <begin position="54"/>
        <end position="120"/>
    </location>
</feature>
<dbReference type="FunCoup" id="D8LBV6">
    <property type="interactions" value="164"/>
</dbReference>
<dbReference type="InParanoid" id="D8LBV6"/>
<dbReference type="PANTHER" id="PTHR43908:SF3">
    <property type="entry name" value="AT29763P-RELATED"/>
    <property type="match status" value="1"/>
</dbReference>
<dbReference type="PANTHER" id="PTHR43908">
    <property type="entry name" value="AT29763P-RELATED"/>
    <property type="match status" value="1"/>
</dbReference>
<dbReference type="PROSITE" id="PS00636">
    <property type="entry name" value="DNAJ_1"/>
    <property type="match status" value="1"/>
</dbReference>
<dbReference type="Gene3D" id="1.10.287.110">
    <property type="entry name" value="DnaJ domain"/>
    <property type="match status" value="1"/>
</dbReference>
<sequence>MAGSLANKDEAEKCRDLAAKFLQQGEHGKAVRFFEKSLRLYPLPGVESLLDLAKRRQAGPGGGGSAPFSSANGNGSSGSSAGGADASPGVRRRPSATTSAPAPAAAAAAAGGGGGSGRAFTPEQERMVKQVLNSKAKGHYDVLGIEKGANDDQIKKAYRKLALRLHPDKNGAPQAHEAFQAIGTAFAVLSDADKRAHYDRYGDGDGPQGIGGGQGGGPFGRGHHYGAEVSPEDIFNMFFGQPPGARRRQGRGGMPSFNTRVYRAGGGVDRGGGGGNGQEGAMGMNLLPLLGAIVLMFLTLFGGEQQEAAFSLERTSAYKVPKTTTQEKGVVGGIDYFVAPKFRQKYATNAERLRRAKRKRRTMDSEAYDQLILEMETTPLPACEELAVKFSSHSTYN</sequence>
<dbReference type="SUPFAM" id="SSF46565">
    <property type="entry name" value="Chaperone J-domain"/>
    <property type="match status" value="1"/>
</dbReference>
<dbReference type="OrthoDB" id="10250354at2759"/>
<evidence type="ECO:0000256" key="1">
    <source>
        <dbReference type="PROSITE-ProRule" id="PRU00339"/>
    </source>
</evidence>
<feature type="compositionally biased region" description="Gly residues" evidence="2">
    <location>
        <begin position="204"/>
        <end position="220"/>
    </location>
</feature>
<name>D8LBV6_ECTSI</name>
<keyword evidence="5" id="KW-1185">Reference proteome</keyword>
<gene>
    <name evidence="4" type="ORF">Esi_0010_0004</name>
</gene>
<feature type="region of interest" description="Disordered" evidence="2">
    <location>
        <begin position="202"/>
        <end position="225"/>
    </location>
</feature>
<dbReference type="EMBL" id="FN649733">
    <property type="protein sequence ID" value="CBN79139.1"/>
    <property type="molecule type" value="Genomic_DNA"/>
</dbReference>
<evidence type="ECO:0000259" key="3">
    <source>
        <dbReference type="PROSITE" id="PS50076"/>
    </source>
</evidence>
<dbReference type="PROSITE" id="PS50076">
    <property type="entry name" value="DNAJ_2"/>
    <property type="match status" value="1"/>
</dbReference>
<reference evidence="4 5" key="1">
    <citation type="journal article" date="2010" name="Nature">
        <title>The Ectocarpus genome and the independent evolution of multicellularity in brown algae.</title>
        <authorList>
            <person name="Cock J.M."/>
            <person name="Sterck L."/>
            <person name="Rouze P."/>
            <person name="Scornet D."/>
            <person name="Allen A.E."/>
            <person name="Amoutzias G."/>
            <person name="Anthouard V."/>
            <person name="Artiguenave F."/>
            <person name="Aury J.M."/>
            <person name="Badger J.H."/>
            <person name="Beszteri B."/>
            <person name="Billiau K."/>
            <person name="Bonnet E."/>
            <person name="Bothwell J.H."/>
            <person name="Bowler C."/>
            <person name="Boyen C."/>
            <person name="Brownlee C."/>
            <person name="Carrano C.J."/>
            <person name="Charrier B."/>
            <person name="Cho G.Y."/>
            <person name="Coelho S.M."/>
            <person name="Collen J."/>
            <person name="Corre E."/>
            <person name="Da Silva C."/>
            <person name="Delage L."/>
            <person name="Delaroque N."/>
            <person name="Dittami S.M."/>
            <person name="Doulbeau S."/>
            <person name="Elias M."/>
            <person name="Farnham G."/>
            <person name="Gachon C.M."/>
            <person name="Gschloessl B."/>
            <person name="Heesch S."/>
            <person name="Jabbari K."/>
            <person name="Jubin C."/>
            <person name="Kawai H."/>
            <person name="Kimura K."/>
            <person name="Kloareg B."/>
            <person name="Kupper F.C."/>
            <person name="Lang D."/>
            <person name="Le Bail A."/>
            <person name="Leblanc C."/>
            <person name="Lerouge P."/>
            <person name="Lohr M."/>
            <person name="Lopez P.J."/>
            <person name="Martens C."/>
            <person name="Maumus F."/>
            <person name="Michel G."/>
            <person name="Miranda-Saavedra D."/>
            <person name="Morales J."/>
            <person name="Moreau H."/>
            <person name="Motomura T."/>
            <person name="Nagasato C."/>
            <person name="Napoli C.A."/>
            <person name="Nelson D.R."/>
            <person name="Nyvall-Collen P."/>
            <person name="Peters A.F."/>
            <person name="Pommier C."/>
            <person name="Potin P."/>
            <person name="Poulain J."/>
            <person name="Quesneville H."/>
            <person name="Read B."/>
            <person name="Rensing S.A."/>
            <person name="Ritter A."/>
            <person name="Rousvoal S."/>
            <person name="Samanta M."/>
            <person name="Samson G."/>
            <person name="Schroeder D.C."/>
            <person name="Segurens B."/>
            <person name="Strittmatter M."/>
            <person name="Tonon T."/>
            <person name="Tregear J.W."/>
            <person name="Valentin K."/>
            <person name="von Dassow P."/>
            <person name="Yamagishi T."/>
            <person name="Van de Peer Y."/>
            <person name="Wincker P."/>
        </authorList>
    </citation>
    <scope>NUCLEOTIDE SEQUENCE [LARGE SCALE GENOMIC DNA]</scope>
    <source>
        <strain evidence="5">Ec32 / CCAP1310/4</strain>
    </source>
</reference>